<keyword evidence="2" id="KW-1185">Reference proteome</keyword>
<dbReference type="EMBL" id="CP003360">
    <property type="protein sequence ID" value="AFM24188.1"/>
    <property type="molecule type" value="Genomic_DNA"/>
</dbReference>
<dbReference type="Proteomes" id="UP000006055">
    <property type="component" value="Chromosome"/>
</dbReference>
<dbReference type="STRING" id="706587.Desti_1476"/>
<dbReference type="HOGENOM" id="CLU_1270625_0_0_7"/>
<sequence>MQKSESRLSQGSRLERRCDTVSGRNSDSSCLLLPHLHCSELQRAFKTLLYVFAFPDGKHVAFFLNKELCMLTGFKGSMRSSRFLLPANGLHSPSGLKALSESGTFSTSSAVNTRMYSSDRLIGYISSRRSYFRRLQSNISKHEWIGYRLFRANRFARTDAHTTKHPRREYLCGTHPPFHSLYIPNAKDYQSPQDAVQCREQILVSRSSAVRHIHHYE</sequence>
<proteinExistence type="predicted"/>
<accession>I4C3P7</accession>
<evidence type="ECO:0000313" key="2">
    <source>
        <dbReference type="Proteomes" id="UP000006055"/>
    </source>
</evidence>
<dbReference type="KEGG" id="dti:Desti_1476"/>
<name>I4C3P7_DESTA</name>
<dbReference type="AlphaFoldDB" id="I4C3P7"/>
<protein>
    <submittedName>
        <fullName evidence="1">Uncharacterized protein</fullName>
    </submittedName>
</protein>
<reference evidence="2" key="1">
    <citation type="submission" date="2012-06" db="EMBL/GenBank/DDBJ databases">
        <title>Complete sequence of chromosome of Desulfomonile tiedjei DSM 6799.</title>
        <authorList>
            <person name="Lucas S."/>
            <person name="Copeland A."/>
            <person name="Lapidus A."/>
            <person name="Glavina del Rio T."/>
            <person name="Dalin E."/>
            <person name="Tice H."/>
            <person name="Bruce D."/>
            <person name="Goodwin L."/>
            <person name="Pitluck S."/>
            <person name="Peters L."/>
            <person name="Ovchinnikova G."/>
            <person name="Zeytun A."/>
            <person name="Lu M."/>
            <person name="Kyrpides N."/>
            <person name="Mavromatis K."/>
            <person name="Ivanova N."/>
            <person name="Brettin T."/>
            <person name="Detter J.C."/>
            <person name="Han C."/>
            <person name="Larimer F."/>
            <person name="Land M."/>
            <person name="Hauser L."/>
            <person name="Markowitz V."/>
            <person name="Cheng J.-F."/>
            <person name="Hugenholtz P."/>
            <person name="Woyke T."/>
            <person name="Wu D."/>
            <person name="Spring S."/>
            <person name="Schroeder M."/>
            <person name="Brambilla E."/>
            <person name="Klenk H.-P."/>
            <person name="Eisen J.A."/>
        </authorList>
    </citation>
    <scope>NUCLEOTIDE SEQUENCE [LARGE SCALE GENOMIC DNA]</scope>
    <source>
        <strain evidence="2">ATCC 49306 / DSM 6799 / DCB-1</strain>
    </source>
</reference>
<organism evidence="1 2">
    <name type="scientific">Desulfomonile tiedjei (strain ATCC 49306 / DSM 6799 / DCB-1)</name>
    <dbReference type="NCBI Taxonomy" id="706587"/>
    <lineage>
        <taxon>Bacteria</taxon>
        <taxon>Pseudomonadati</taxon>
        <taxon>Thermodesulfobacteriota</taxon>
        <taxon>Desulfomonilia</taxon>
        <taxon>Desulfomonilales</taxon>
        <taxon>Desulfomonilaceae</taxon>
        <taxon>Desulfomonile</taxon>
    </lineage>
</organism>
<evidence type="ECO:0000313" key="1">
    <source>
        <dbReference type="EMBL" id="AFM24188.1"/>
    </source>
</evidence>
<gene>
    <name evidence="1" type="ordered locus">Desti_1476</name>
</gene>